<evidence type="ECO:0008006" key="3">
    <source>
        <dbReference type="Google" id="ProtNLM"/>
    </source>
</evidence>
<sequence>MTMKNSKNKSLILVLVLLAALAGALVLVNSNQETRRGAYFSDTNVRVLPDTVSATLGQEIPFELRVETANGAKVSTVDAKVCYGNGLAIEGTATDKIDLNKEAFTQVIEARVDQAAHCVRIIAISTGILPENLKSGSVKLATIRFKAVSQTSGKVEMVAASTTVGGYNPAAGATDTSIRVTTSYTASYTIGAGGGNEDDNCSGSKPADRCDDPKMLQINAQCYAGTTEWDFNDQLCDSAGRREVCSGINYCCPSAGGDWTTDMTACGGNVEPTVPDTEPTSPPTGDDSVLNFKIAYRNLASDAKCYENWPLKLIVMGGGVTRVYTNVSVSPDPANPRIMNGSIVLNGFTAKNGVAVFFKNSKSLQNKYGKDNQTEAYNRAGGELTLTNSASSSPVYDFTNYPLMPGDVVSQDGEVQDGLVNGIDFAYMKSKVVTHQTVNAGEYLQADLDGNCQLNSADVTVFKRTLEEKQGQLY</sequence>
<gene>
    <name evidence="1" type="ORF">US90_C0017G0021</name>
</gene>
<reference evidence="1 2" key="1">
    <citation type="journal article" date="2015" name="Nature">
        <title>rRNA introns, odd ribosomes, and small enigmatic genomes across a large radiation of phyla.</title>
        <authorList>
            <person name="Brown C.T."/>
            <person name="Hug L.A."/>
            <person name="Thomas B.C."/>
            <person name="Sharon I."/>
            <person name="Castelle C.J."/>
            <person name="Singh A."/>
            <person name="Wilkins M.J."/>
            <person name="Williams K.H."/>
            <person name="Banfield J.F."/>
        </authorList>
    </citation>
    <scope>NUCLEOTIDE SEQUENCE [LARGE SCALE GENOMIC DNA]</scope>
</reference>
<evidence type="ECO:0000313" key="1">
    <source>
        <dbReference type="EMBL" id="KKQ69402.1"/>
    </source>
</evidence>
<dbReference type="SUPFAM" id="SSF63446">
    <property type="entry name" value="Type I dockerin domain"/>
    <property type="match status" value="1"/>
</dbReference>
<dbReference type="InterPro" id="IPR036439">
    <property type="entry name" value="Dockerin_dom_sf"/>
</dbReference>
<protein>
    <recommendedName>
        <fullName evidence="3">Cohesin domain-containing protein</fullName>
    </recommendedName>
</protein>
<name>A0A0G0JRN5_9BACT</name>
<organism evidence="1 2">
    <name type="scientific">Candidatus Shapirobacteria bacterium GW2011_GWE2_38_30</name>
    <dbReference type="NCBI Taxonomy" id="1618490"/>
    <lineage>
        <taxon>Bacteria</taxon>
        <taxon>Candidatus Shapironibacteriota</taxon>
    </lineage>
</organism>
<dbReference type="GO" id="GO:0000272">
    <property type="term" value="P:polysaccharide catabolic process"/>
    <property type="evidence" value="ECO:0007669"/>
    <property type="project" value="InterPro"/>
</dbReference>
<comment type="caution">
    <text evidence="1">The sequence shown here is derived from an EMBL/GenBank/DDBJ whole genome shotgun (WGS) entry which is preliminary data.</text>
</comment>
<evidence type="ECO:0000313" key="2">
    <source>
        <dbReference type="Proteomes" id="UP000034406"/>
    </source>
</evidence>
<dbReference type="Gene3D" id="1.10.1330.10">
    <property type="entry name" value="Dockerin domain"/>
    <property type="match status" value="1"/>
</dbReference>
<accession>A0A0G0JRN5</accession>
<dbReference type="AlphaFoldDB" id="A0A0G0JRN5"/>
<proteinExistence type="predicted"/>
<dbReference type="Proteomes" id="UP000034406">
    <property type="component" value="Unassembled WGS sequence"/>
</dbReference>
<dbReference type="EMBL" id="LBUT01000017">
    <property type="protein sequence ID" value="KKQ69402.1"/>
    <property type="molecule type" value="Genomic_DNA"/>
</dbReference>
<dbReference type="STRING" id="1618490.US90_C0017G0021"/>